<dbReference type="STRING" id="74348.SAMN04488523_12815"/>
<dbReference type="PROSITE" id="PS51257">
    <property type="entry name" value="PROKAR_LIPOPROTEIN"/>
    <property type="match status" value="1"/>
</dbReference>
<dbReference type="EMBL" id="FOMW01000028">
    <property type="protein sequence ID" value="SFF19731.1"/>
    <property type="molecule type" value="Genomic_DNA"/>
</dbReference>
<evidence type="ECO:0008006" key="4">
    <source>
        <dbReference type="Google" id="ProtNLM"/>
    </source>
</evidence>
<gene>
    <name evidence="2" type="ORF">SAMN04488523_12815</name>
</gene>
<organism evidence="2 3">
    <name type="scientific">Sulfitobacter brevis</name>
    <dbReference type="NCBI Taxonomy" id="74348"/>
    <lineage>
        <taxon>Bacteria</taxon>
        <taxon>Pseudomonadati</taxon>
        <taxon>Pseudomonadota</taxon>
        <taxon>Alphaproteobacteria</taxon>
        <taxon>Rhodobacterales</taxon>
        <taxon>Roseobacteraceae</taxon>
        <taxon>Sulfitobacter</taxon>
    </lineage>
</organism>
<feature type="signal peptide" evidence="1">
    <location>
        <begin position="1"/>
        <end position="20"/>
    </location>
</feature>
<keyword evidence="3" id="KW-1185">Reference proteome</keyword>
<evidence type="ECO:0000313" key="3">
    <source>
        <dbReference type="Proteomes" id="UP000198977"/>
    </source>
</evidence>
<reference evidence="3" key="1">
    <citation type="submission" date="2016-10" db="EMBL/GenBank/DDBJ databases">
        <authorList>
            <person name="Varghese N."/>
            <person name="Submissions S."/>
        </authorList>
    </citation>
    <scope>NUCLEOTIDE SEQUENCE [LARGE SCALE GENOMIC DNA]</scope>
    <source>
        <strain evidence="3">DSM 11443</strain>
    </source>
</reference>
<dbReference type="AlphaFoldDB" id="A0A1I2GT52"/>
<sequence>MIRLITLLAALGFLASCARYQEPNANCFSFLAAVAPVEPNCVFTPIAVPEGDVEV</sequence>
<evidence type="ECO:0000313" key="2">
    <source>
        <dbReference type="EMBL" id="SFF19731.1"/>
    </source>
</evidence>
<evidence type="ECO:0000256" key="1">
    <source>
        <dbReference type="SAM" id="SignalP"/>
    </source>
</evidence>
<dbReference type="RefSeq" id="WP_177209546.1">
    <property type="nucleotide sequence ID" value="NZ_FOMW01000028.1"/>
</dbReference>
<name>A0A1I2GT52_9RHOB</name>
<accession>A0A1I2GT52</accession>
<proteinExistence type="predicted"/>
<dbReference type="Proteomes" id="UP000198977">
    <property type="component" value="Unassembled WGS sequence"/>
</dbReference>
<feature type="chain" id="PRO_5011641201" description="Lipoprotein" evidence="1">
    <location>
        <begin position="21"/>
        <end position="55"/>
    </location>
</feature>
<keyword evidence="1" id="KW-0732">Signal</keyword>
<protein>
    <recommendedName>
        <fullName evidence="4">Lipoprotein</fullName>
    </recommendedName>
</protein>